<organism evidence="9 10">
    <name type="scientific">Olivibacter oleidegradans</name>
    <dbReference type="NCBI Taxonomy" id="760123"/>
    <lineage>
        <taxon>Bacteria</taxon>
        <taxon>Pseudomonadati</taxon>
        <taxon>Bacteroidota</taxon>
        <taxon>Sphingobacteriia</taxon>
        <taxon>Sphingobacteriales</taxon>
        <taxon>Sphingobacteriaceae</taxon>
        <taxon>Olivibacter</taxon>
    </lineage>
</organism>
<dbReference type="RefSeq" id="WP_130854687.1">
    <property type="nucleotide sequence ID" value="NZ_JBHLWO010000001.1"/>
</dbReference>
<evidence type="ECO:0000256" key="5">
    <source>
        <dbReference type="ARBA" id="ARBA00023136"/>
    </source>
</evidence>
<dbReference type="EMBL" id="JBHLWO010000001">
    <property type="protein sequence ID" value="MFC0317332.1"/>
    <property type="molecule type" value="Genomic_DNA"/>
</dbReference>
<evidence type="ECO:0000256" key="3">
    <source>
        <dbReference type="ARBA" id="ARBA00022692"/>
    </source>
</evidence>
<dbReference type="InterPro" id="IPR025857">
    <property type="entry name" value="MacB_PCD"/>
</dbReference>
<evidence type="ECO:0000313" key="10">
    <source>
        <dbReference type="Proteomes" id="UP001589774"/>
    </source>
</evidence>
<evidence type="ECO:0000256" key="6">
    <source>
        <dbReference type="SAM" id="Phobius"/>
    </source>
</evidence>
<dbReference type="PANTHER" id="PTHR30572">
    <property type="entry name" value="MEMBRANE COMPONENT OF TRANSPORTER-RELATED"/>
    <property type="match status" value="1"/>
</dbReference>
<feature type="transmembrane region" description="Helical" evidence="6">
    <location>
        <begin position="688"/>
        <end position="712"/>
    </location>
</feature>
<feature type="transmembrane region" description="Helical" evidence="6">
    <location>
        <begin position="352"/>
        <end position="375"/>
    </location>
</feature>
<comment type="subcellular location">
    <subcellularLocation>
        <location evidence="1">Cell membrane</location>
        <topology evidence="1">Multi-pass membrane protein</topology>
    </subcellularLocation>
</comment>
<feature type="domain" description="ABC3 transporter permease C-terminal" evidence="7">
    <location>
        <begin position="303"/>
        <end position="419"/>
    </location>
</feature>
<reference evidence="9 10" key="1">
    <citation type="submission" date="2024-09" db="EMBL/GenBank/DDBJ databases">
        <authorList>
            <person name="Sun Q."/>
            <person name="Mori K."/>
        </authorList>
    </citation>
    <scope>NUCLEOTIDE SEQUENCE [LARGE SCALE GENOMIC DNA]</scope>
    <source>
        <strain evidence="9 10">CCM 7765</strain>
    </source>
</reference>
<keyword evidence="5 6" id="KW-0472">Membrane</keyword>
<evidence type="ECO:0000256" key="4">
    <source>
        <dbReference type="ARBA" id="ARBA00022989"/>
    </source>
</evidence>
<keyword evidence="10" id="KW-1185">Reference proteome</keyword>
<evidence type="ECO:0000256" key="1">
    <source>
        <dbReference type="ARBA" id="ARBA00004651"/>
    </source>
</evidence>
<proteinExistence type="predicted"/>
<keyword evidence="2" id="KW-1003">Cell membrane</keyword>
<evidence type="ECO:0000259" key="8">
    <source>
        <dbReference type="Pfam" id="PF12704"/>
    </source>
</evidence>
<keyword evidence="4 6" id="KW-1133">Transmembrane helix</keyword>
<evidence type="ECO:0000313" key="9">
    <source>
        <dbReference type="EMBL" id="MFC0317332.1"/>
    </source>
</evidence>
<feature type="transmembrane region" description="Helical" evidence="6">
    <location>
        <begin position="395"/>
        <end position="415"/>
    </location>
</feature>
<keyword evidence="3 6" id="KW-0812">Transmembrane</keyword>
<feature type="transmembrane region" description="Helical" evidence="6">
    <location>
        <begin position="774"/>
        <end position="797"/>
    </location>
</feature>
<dbReference type="InterPro" id="IPR050250">
    <property type="entry name" value="Macrolide_Exporter_MacB"/>
</dbReference>
<gene>
    <name evidence="9" type="ORF">ACFFI0_03380</name>
</gene>
<feature type="transmembrane region" description="Helical" evidence="6">
    <location>
        <begin position="298"/>
        <end position="320"/>
    </location>
</feature>
<feature type="transmembrane region" description="Helical" evidence="6">
    <location>
        <begin position="436"/>
        <end position="460"/>
    </location>
</feature>
<sequence>MKKNYMKIAWRTLLKNKGYTALNITGMAIGLASCLLIGLYIRNELSYDEYHVKKDRIYRVVHGYKEIGTSGTTKAGQKGDYTYQIWGNAPVGKALEADFPGVEEVVQFSGRSPVLLRYGDKAFQEDNVFFADSNTFSVFSWKLLAGNPKTALVAPYSAVLTKSTAKKYFGDENPIGKTIEGGNTGGRAAPGVYTVTGILEDIPPNSHFTFDALMSMSSFRQSWAEVFDEWGYVDFYTYFLLSEKANLEQLTADIPAFLNRHHANDDGRYSIAFEPMLNAYLHSSADRQPGATGSLANLYIFGVIGIFILCIACINFMNLATARSLERAKEVGVRKVVGSTRKELIWQFLTESFLMIFISAVLALLLVLLLFPFVAAVTGKQINADFVFSWQTFSLFLLTLFITGFLAGSYPALVLSRFKPITILRGVFRTSPKGVLLRKGLVIFQFSLSIALIAGTVIVVSQLDHLQNKNLGFKKNHMLVIDFNYDEQVLRQLESIKQAFLREKEVVSVSASRSVPGSYFPNAGTSIETANGNSVMEVPAIFEVDIDFIPHFGIEMVAGRPYSRDFPADTLHSLVINEATARLYGYSNPKDIIGKRFSQWGRDGTVIGVTKDFNYLSLHKRVEPLTLRLAPMASRFLSLQIQSDNLPATISKIGEIWTKLAPQRPYLYSFLDESFNRQYEADTHFRNVFSIFSSMAIFIACLGLLGLATYTAQQRTKEIGVRKVLGASVNNIIKLLSTDFMKLVLIAGLISSPLAWFAMDQWLANFAYHMEIHWWIFVAATFLGLVIAFFTVSYQAIKAAMANPVKSLRSE</sequence>
<protein>
    <submittedName>
        <fullName evidence="9">ABC transporter permease</fullName>
    </submittedName>
</protein>
<feature type="transmembrane region" description="Helical" evidence="6">
    <location>
        <begin position="740"/>
        <end position="759"/>
    </location>
</feature>
<feature type="transmembrane region" description="Helical" evidence="6">
    <location>
        <begin position="21"/>
        <end position="41"/>
    </location>
</feature>
<name>A0ABV6HFD6_9SPHI</name>
<feature type="domain" description="ABC3 transporter permease C-terminal" evidence="7">
    <location>
        <begin position="691"/>
        <end position="804"/>
    </location>
</feature>
<evidence type="ECO:0000259" key="7">
    <source>
        <dbReference type="Pfam" id="PF02687"/>
    </source>
</evidence>
<comment type="caution">
    <text evidence="9">The sequence shown here is derived from an EMBL/GenBank/DDBJ whole genome shotgun (WGS) entry which is preliminary data.</text>
</comment>
<dbReference type="PANTHER" id="PTHR30572:SF18">
    <property type="entry name" value="ABC-TYPE MACROLIDE FAMILY EXPORT SYSTEM PERMEASE COMPONENT 2"/>
    <property type="match status" value="1"/>
</dbReference>
<dbReference type="InterPro" id="IPR003838">
    <property type="entry name" value="ABC3_permease_C"/>
</dbReference>
<evidence type="ECO:0000256" key="2">
    <source>
        <dbReference type="ARBA" id="ARBA00022475"/>
    </source>
</evidence>
<dbReference type="Pfam" id="PF02687">
    <property type="entry name" value="FtsX"/>
    <property type="match status" value="2"/>
</dbReference>
<dbReference type="PROSITE" id="PS51257">
    <property type="entry name" value="PROKAR_LIPOPROTEIN"/>
    <property type="match status" value="1"/>
</dbReference>
<dbReference type="Proteomes" id="UP001589774">
    <property type="component" value="Unassembled WGS sequence"/>
</dbReference>
<dbReference type="Pfam" id="PF12704">
    <property type="entry name" value="MacB_PCD"/>
    <property type="match status" value="1"/>
</dbReference>
<accession>A0ABV6HFD6</accession>
<feature type="domain" description="MacB-like periplasmic core" evidence="8">
    <location>
        <begin position="20"/>
        <end position="255"/>
    </location>
</feature>